<sequence>FQISLETPLSNLDRYQICIDRMTIYTPMVFSSRSETSPVRSTLQRYGGRSLNRS</sequence>
<organism evidence="1 2">
    <name type="scientific">Trifolium pratense</name>
    <name type="common">Red clover</name>
    <dbReference type="NCBI Taxonomy" id="57577"/>
    <lineage>
        <taxon>Eukaryota</taxon>
        <taxon>Viridiplantae</taxon>
        <taxon>Streptophyta</taxon>
        <taxon>Embryophyta</taxon>
        <taxon>Tracheophyta</taxon>
        <taxon>Spermatophyta</taxon>
        <taxon>Magnoliopsida</taxon>
        <taxon>eudicotyledons</taxon>
        <taxon>Gunneridae</taxon>
        <taxon>Pentapetalae</taxon>
        <taxon>rosids</taxon>
        <taxon>fabids</taxon>
        <taxon>Fabales</taxon>
        <taxon>Fabaceae</taxon>
        <taxon>Papilionoideae</taxon>
        <taxon>50 kb inversion clade</taxon>
        <taxon>NPAAA clade</taxon>
        <taxon>Hologalegina</taxon>
        <taxon>IRL clade</taxon>
        <taxon>Trifolieae</taxon>
        <taxon>Trifolium</taxon>
    </lineage>
</organism>
<reference evidence="1 2" key="2">
    <citation type="journal article" date="2017" name="Front. Plant Sci.">
        <title>Gene Classification and Mining of Molecular Markers Useful in Red Clover (Trifolium pratense) Breeding.</title>
        <authorList>
            <person name="Istvanek J."/>
            <person name="Dluhosova J."/>
            <person name="Dluhos P."/>
            <person name="Patkova L."/>
            <person name="Nedelnik J."/>
            <person name="Repkova J."/>
        </authorList>
    </citation>
    <scope>NUCLEOTIDE SEQUENCE [LARGE SCALE GENOMIC DNA]</scope>
    <source>
        <strain evidence="2">cv. Tatra</strain>
        <tissue evidence="1">Young leaves</tissue>
    </source>
</reference>
<name>A0A2K3LNW8_TRIPR</name>
<dbReference type="AlphaFoldDB" id="A0A2K3LNW8"/>
<gene>
    <name evidence="1" type="ORF">L195_g036229</name>
</gene>
<dbReference type="Proteomes" id="UP000236291">
    <property type="component" value="Unassembled WGS sequence"/>
</dbReference>
<accession>A0A2K3LNW8</accession>
<evidence type="ECO:0000313" key="2">
    <source>
        <dbReference type="Proteomes" id="UP000236291"/>
    </source>
</evidence>
<reference evidence="1 2" key="1">
    <citation type="journal article" date="2014" name="Am. J. Bot.">
        <title>Genome assembly and annotation for red clover (Trifolium pratense; Fabaceae).</title>
        <authorList>
            <person name="Istvanek J."/>
            <person name="Jaros M."/>
            <person name="Krenek A."/>
            <person name="Repkova J."/>
        </authorList>
    </citation>
    <scope>NUCLEOTIDE SEQUENCE [LARGE SCALE GENOMIC DNA]</scope>
    <source>
        <strain evidence="2">cv. Tatra</strain>
        <tissue evidence="1">Young leaves</tissue>
    </source>
</reference>
<dbReference type="EMBL" id="ASHM01037535">
    <property type="protein sequence ID" value="PNX80232.1"/>
    <property type="molecule type" value="Genomic_DNA"/>
</dbReference>
<protein>
    <submittedName>
        <fullName evidence="1">Uncharacterized protein</fullName>
    </submittedName>
</protein>
<feature type="non-terminal residue" evidence="1">
    <location>
        <position position="1"/>
    </location>
</feature>
<proteinExistence type="predicted"/>
<comment type="caution">
    <text evidence="1">The sequence shown here is derived from an EMBL/GenBank/DDBJ whole genome shotgun (WGS) entry which is preliminary data.</text>
</comment>
<evidence type="ECO:0000313" key="1">
    <source>
        <dbReference type="EMBL" id="PNX80232.1"/>
    </source>
</evidence>